<dbReference type="Proteomes" id="UP000622890">
    <property type="component" value="Unassembled WGS sequence"/>
</dbReference>
<dbReference type="EMBL" id="JAEPBG010000010">
    <property type="protein sequence ID" value="MBK4737236.1"/>
    <property type="molecule type" value="Genomic_DNA"/>
</dbReference>
<dbReference type="Gene3D" id="3.40.630.30">
    <property type="match status" value="1"/>
</dbReference>
<feature type="domain" description="N-acetyltransferase" evidence="1">
    <location>
        <begin position="12"/>
        <end position="170"/>
    </location>
</feature>
<dbReference type="InterPro" id="IPR051908">
    <property type="entry name" value="Ribosomal_N-acetyltransferase"/>
</dbReference>
<gene>
    <name evidence="2" type="ORF">JJB74_21650</name>
</gene>
<evidence type="ECO:0000313" key="3">
    <source>
        <dbReference type="Proteomes" id="UP000622890"/>
    </source>
</evidence>
<proteinExistence type="predicted"/>
<dbReference type="SUPFAM" id="SSF55729">
    <property type="entry name" value="Acyl-CoA N-acyltransferases (Nat)"/>
    <property type="match status" value="1"/>
</dbReference>
<name>A0A934SUW0_9BURK</name>
<evidence type="ECO:0000259" key="1">
    <source>
        <dbReference type="PROSITE" id="PS51186"/>
    </source>
</evidence>
<dbReference type="GO" id="GO:1990189">
    <property type="term" value="F:protein N-terminal-serine acetyltransferase activity"/>
    <property type="evidence" value="ECO:0007669"/>
    <property type="project" value="TreeGrafter"/>
</dbReference>
<dbReference type="AlphaFoldDB" id="A0A934SUW0"/>
<dbReference type="PROSITE" id="PS51186">
    <property type="entry name" value="GNAT"/>
    <property type="match status" value="1"/>
</dbReference>
<dbReference type="InterPro" id="IPR000182">
    <property type="entry name" value="GNAT_dom"/>
</dbReference>
<reference evidence="2" key="1">
    <citation type="submission" date="2021-01" db="EMBL/GenBank/DDBJ databases">
        <title>Genome sequence of strain Noviherbaspirillum sp. DKR-6.</title>
        <authorList>
            <person name="Chaudhary D.K."/>
        </authorList>
    </citation>
    <scope>NUCLEOTIDE SEQUENCE</scope>
    <source>
        <strain evidence="2">DKR-6</strain>
    </source>
</reference>
<comment type="caution">
    <text evidence="2">The sequence shown here is derived from an EMBL/GenBank/DDBJ whole genome shotgun (WGS) entry which is preliminary data.</text>
</comment>
<dbReference type="Pfam" id="PF13302">
    <property type="entry name" value="Acetyltransf_3"/>
    <property type="match status" value="1"/>
</dbReference>
<keyword evidence="3" id="KW-1185">Reference proteome</keyword>
<dbReference type="PANTHER" id="PTHR43441">
    <property type="entry name" value="RIBOSOMAL-PROTEIN-SERINE ACETYLTRANSFERASE"/>
    <property type="match status" value="1"/>
</dbReference>
<accession>A0A934SUW0</accession>
<protein>
    <submittedName>
        <fullName evidence="2">GNAT family N-acetyltransferase</fullName>
    </submittedName>
</protein>
<sequence>MPTIDALPAFGLWLRPFRAQDIPEFVAAVRESVSTVGRWMDWCTADYDPHQALAWFDFCERAQAEGSAYDLGIFTHNGLLLGSAGLNEISREHHYCNLGYWVREGAQRQGVGLRAIVALCRYGFAALGLNRIECVIAENNLPSRRLAERSGARFEGVCRNRLMLKGRPVDAALYGFTPDDALPLPGETRGEG</sequence>
<dbReference type="GO" id="GO:0008999">
    <property type="term" value="F:protein-N-terminal-alanine acetyltransferase activity"/>
    <property type="evidence" value="ECO:0007669"/>
    <property type="project" value="TreeGrafter"/>
</dbReference>
<evidence type="ECO:0000313" key="2">
    <source>
        <dbReference type="EMBL" id="MBK4737236.1"/>
    </source>
</evidence>
<dbReference type="GO" id="GO:0005737">
    <property type="term" value="C:cytoplasm"/>
    <property type="evidence" value="ECO:0007669"/>
    <property type="project" value="TreeGrafter"/>
</dbReference>
<dbReference type="PANTHER" id="PTHR43441:SF10">
    <property type="entry name" value="ACETYLTRANSFERASE"/>
    <property type="match status" value="1"/>
</dbReference>
<organism evidence="2 3">
    <name type="scientific">Noviherbaspirillum pedocola</name>
    <dbReference type="NCBI Taxonomy" id="2801341"/>
    <lineage>
        <taxon>Bacteria</taxon>
        <taxon>Pseudomonadati</taxon>
        <taxon>Pseudomonadota</taxon>
        <taxon>Betaproteobacteria</taxon>
        <taxon>Burkholderiales</taxon>
        <taxon>Oxalobacteraceae</taxon>
        <taxon>Noviherbaspirillum</taxon>
    </lineage>
</organism>
<dbReference type="InterPro" id="IPR016181">
    <property type="entry name" value="Acyl_CoA_acyltransferase"/>
</dbReference>
<dbReference type="RefSeq" id="WP_200595352.1">
    <property type="nucleotide sequence ID" value="NZ_JAEPBG010000010.1"/>
</dbReference>